<accession>A0A4S3KS44</accession>
<dbReference type="EMBL" id="MWQO01000006">
    <property type="protein sequence ID" value="THD11879.1"/>
    <property type="molecule type" value="Genomic_DNA"/>
</dbReference>
<keyword evidence="2" id="KW-1185">Reference proteome</keyword>
<dbReference type="Proteomes" id="UP000307749">
    <property type="component" value="Unassembled WGS sequence"/>
</dbReference>
<dbReference type="AlphaFoldDB" id="A0A4S3KS44"/>
<proteinExistence type="predicted"/>
<reference evidence="1 2" key="1">
    <citation type="submission" date="2017-02" db="EMBL/GenBank/DDBJ databases">
        <title>Whole genome sequencing of Metallibacterium scheffleri DSM 24874 (T).</title>
        <authorList>
            <person name="Kumar S."/>
            <person name="Patil P."/>
            <person name="Patil P.B."/>
        </authorList>
    </citation>
    <scope>NUCLEOTIDE SEQUENCE [LARGE SCALE GENOMIC DNA]</scope>
    <source>
        <strain evidence="1 2">DSM 24874</strain>
    </source>
</reference>
<organism evidence="1 2">
    <name type="scientific">Metallibacterium scheffleri</name>
    <dbReference type="NCBI Taxonomy" id="993689"/>
    <lineage>
        <taxon>Bacteria</taxon>
        <taxon>Pseudomonadati</taxon>
        <taxon>Pseudomonadota</taxon>
        <taxon>Gammaproteobacteria</taxon>
        <taxon>Lysobacterales</taxon>
        <taxon>Rhodanobacteraceae</taxon>
        <taxon>Metallibacterium</taxon>
    </lineage>
</organism>
<comment type="caution">
    <text evidence="1">The sequence shown here is derived from an EMBL/GenBank/DDBJ whole genome shotgun (WGS) entry which is preliminary data.</text>
</comment>
<name>A0A4S3KS44_9GAMM</name>
<evidence type="ECO:0000313" key="2">
    <source>
        <dbReference type="Proteomes" id="UP000307749"/>
    </source>
</evidence>
<protein>
    <recommendedName>
        <fullName evidence="3">DUF4124 domain-containing protein</fullName>
    </recommendedName>
</protein>
<evidence type="ECO:0000313" key="1">
    <source>
        <dbReference type="EMBL" id="THD11879.1"/>
    </source>
</evidence>
<sequence>MAGREAVTSVADSRRRVRTCAGRADEKFRTTRNFSQALSAPGAPLDCRIMMRQALRIVFVGLVLCAPLQVRRACARGDSIAPQPIYRCLGPDGSTMFSGTPCNEDSLAQGALPEVAAIGDRTPLHLCPLDPDELRARVADAFLAHDINRLAGLMLWQGYGGHAAIARMQALGSAMREGLLRIELHGPPSPLASIAAPDAAFGTTASMALSGDSLAHADNDAPAPTRLHIRLDGGHELGFAIESDHGCWWLLP</sequence>
<evidence type="ECO:0008006" key="3">
    <source>
        <dbReference type="Google" id="ProtNLM"/>
    </source>
</evidence>
<dbReference type="STRING" id="993689.GCA_002077135_00860"/>
<gene>
    <name evidence="1" type="ORF">B1806_02070</name>
</gene>